<keyword evidence="3" id="KW-1185">Reference proteome</keyword>
<dbReference type="Proteomes" id="UP000000492">
    <property type="component" value="Chromosome"/>
</dbReference>
<sequence>MSSLLEHYDKLLQRSEQTVDDEYQTQVMHEANTLYTIFSAYVTCACCALLAWLLPGKLSLLSMIPLIIPWAAYLESSRWMKTKAPRPRPWNFTKREIALLAVLIGLHISGLGYHVSDAGFATGGFLGAIVGGVLGGTLMSTKMRADRKKDQARLDAELED</sequence>
<keyword evidence="1" id="KW-0812">Transmembrane</keyword>
<dbReference type="OrthoDB" id="4427096at2"/>
<feature type="transmembrane region" description="Helical" evidence="1">
    <location>
        <begin position="60"/>
        <end position="76"/>
    </location>
</feature>
<accession>F8E2R8</accession>
<evidence type="ECO:0000313" key="3">
    <source>
        <dbReference type="Proteomes" id="UP000000492"/>
    </source>
</evidence>
<gene>
    <name evidence="2" type="ordered locus">CRES_1938</name>
</gene>
<feature type="transmembrane region" description="Helical" evidence="1">
    <location>
        <begin position="120"/>
        <end position="139"/>
    </location>
</feature>
<protein>
    <submittedName>
        <fullName evidence="2">Membrane protein</fullName>
    </submittedName>
</protein>
<evidence type="ECO:0000313" key="2">
    <source>
        <dbReference type="EMBL" id="AEI10291.1"/>
    </source>
</evidence>
<dbReference type="EMBL" id="CP002857">
    <property type="protein sequence ID" value="AEI10291.1"/>
    <property type="molecule type" value="Genomic_DNA"/>
</dbReference>
<dbReference type="HOGENOM" id="CLU_113229_0_0_11"/>
<proteinExistence type="predicted"/>
<dbReference type="eggNOG" id="ENOG5031I29">
    <property type="taxonomic scope" value="Bacteria"/>
</dbReference>
<organism evidence="2 3">
    <name type="scientific">Corynebacterium resistens (strain DSM 45100 / JCM 12819 / GTC 2026 / SICGH 158)</name>
    <dbReference type="NCBI Taxonomy" id="662755"/>
    <lineage>
        <taxon>Bacteria</taxon>
        <taxon>Bacillati</taxon>
        <taxon>Actinomycetota</taxon>
        <taxon>Actinomycetes</taxon>
        <taxon>Mycobacteriales</taxon>
        <taxon>Corynebacteriaceae</taxon>
        <taxon>Corynebacterium</taxon>
    </lineage>
</organism>
<feature type="transmembrane region" description="Helical" evidence="1">
    <location>
        <begin position="34"/>
        <end position="54"/>
    </location>
</feature>
<keyword evidence="1" id="KW-0472">Membrane</keyword>
<dbReference type="AlphaFoldDB" id="F8E2R8"/>
<evidence type="ECO:0000256" key="1">
    <source>
        <dbReference type="SAM" id="Phobius"/>
    </source>
</evidence>
<keyword evidence="1" id="KW-1133">Transmembrane helix</keyword>
<feature type="transmembrane region" description="Helical" evidence="1">
    <location>
        <begin position="97"/>
        <end position="114"/>
    </location>
</feature>
<reference evidence="2 3" key="1">
    <citation type="journal article" date="2012" name="BMC Genomics">
        <title>Complete genome sequence, lifestyle, and multi-drug resistance of the human pathogen Corynebacterium resistens DSM 45100 isolated from blood samples of a leukemia patient.</title>
        <authorList>
            <person name="Schroder J."/>
            <person name="Maus I."/>
            <person name="Meyer K."/>
            <person name="Wordemann S."/>
            <person name="Blom J."/>
            <person name="Jaenicke S."/>
            <person name="Schneider J."/>
            <person name="Trost E."/>
            <person name="Tauch A."/>
        </authorList>
    </citation>
    <scope>NUCLEOTIDE SEQUENCE [LARGE SCALE GENOMIC DNA]</scope>
    <source>
        <strain evidence="3">DSM 45100 / JCM 12819 / CCUG 50093 / GTC 2026 / SICGH 158</strain>
    </source>
</reference>
<name>F8E2R8_CORRG</name>
<dbReference type="KEGG" id="crd:CRES_1938"/>
<dbReference type="RefSeq" id="WP_013889273.1">
    <property type="nucleotide sequence ID" value="NC_015673.1"/>
</dbReference>